<evidence type="ECO:0000256" key="4">
    <source>
        <dbReference type="PIRSR" id="PIRSR603782-2"/>
    </source>
</evidence>
<sequence>MTDPTSRPPRRKAHALRWALWVLVAAIVALLVLVVVFGRQETSAVRDAGVYGSSFQLVDQNGGPVSESVLRGRPTALFFGFTHCPDVCPTTLYELAGYQKALKAEGRDLAIVFVSVDPERDTPDVLRTYVGSIGADVTAVTGDPAKVAAMLDGFGIYAKKVPQGEDYTMDHTASVILLDRAGAFKGTIAYGEDPEAAKLKLARLAAA</sequence>
<dbReference type="PANTHER" id="PTHR12151:SF25">
    <property type="entry name" value="LINALOOL DEHYDRATASE_ISOMERASE DOMAIN-CONTAINING PROTEIN"/>
    <property type="match status" value="1"/>
</dbReference>
<reference evidence="7 8" key="1">
    <citation type="submission" date="2020-08" db="EMBL/GenBank/DDBJ databases">
        <title>Genomic Encyclopedia of Type Strains, Phase IV (KMG-IV): sequencing the most valuable type-strain genomes for metagenomic binning, comparative biology and taxonomic classification.</title>
        <authorList>
            <person name="Goeker M."/>
        </authorList>
    </citation>
    <scope>NUCLEOTIDE SEQUENCE [LARGE SCALE GENOMIC DNA]</scope>
    <source>
        <strain evidence="7 8">DSM 102238</strain>
    </source>
</reference>
<dbReference type="Gene3D" id="3.40.30.10">
    <property type="entry name" value="Glutaredoxin"/>
    <property type="match status" value="1"/>
</dbReference>
<evidence type="ECO:0000256" key="5">
    <source>
        <dbReference type="SAM" id="Phobius"/>
    </source>
</evidence>
<keyword evidence="5" id="KW-1133">Transmembrane helix</keyword>
<protein>
    <submittedName>
        <fullName evidence="7">Protein SCO1/2</fullName>
    </submittedName>
</protein>
<dbReference type="EMBL" id="JACIEK010000009">
    <property type="protein sequence ID" value="MBB3999315.1"/>
    <property type="molecule type" value="Genomic_DNA"/>
</dbReference>
<keyword evidence="8" id="KW-1185">Reference proteome</keyword>
<evidence type="ECO:0000256" key="2">
    <source>
        <dbReference type="ARBA" id="ARBA00023008"/>
    </source>
</evidence>
<dbReference type="PROSITE" id="PS51352">
    <property type="entry name" value="THIOREDOXIN_2"/>
    <property type="match status" value="1"/>
</dbReference>
<feature type="domain" description="Thioredoxin" evidence="6">
    <location>
        <begin position="46"/>
        <end position="207"/>
    </location>
</feature>
<keyword evidence="5" id="KW-0812">Transmembrane</keyword>
<feature type="disulfide bond" description="Redox-active" evidence="4">
    <location>
        <begin position="84"/>
        <end position="88"/>
    </location>
</feature>
<gene>
    <name evidence="7" type="ORF">GGR04_003184</name>
</gene>
<dbReference type="GO" id="GO:0046872">
    <property type="term" value="F:metal ion binding"/>
    <property type="evidence" value="ECO:0007669"/>
    <property type="project" value="UniProtKB-KW"/>
</dbReference>
<feature type="binding site" evidence="3">
    <location>
        <position position="84"/>
    </location>
    <ligand>
        <name>Cu cation</name>
        <dbReference type="ChEBI" id="CHEBI:23378"/>
    </ligand>
</feature>
<comment type="caution">
    <text evidence="7">The sequence shown here is derived from an EMBL/GenBank/DDBJ whole genome shotgun (WGS) entry which is preliminary data.</text>
</comment>
<keyword evidence="5" id="KW-0472">Membrane</keyword>
<dbReference type="SUPFAM" id="SSF52833">
    <property type="entry name" value="Thioredoxin-like"/>
    <property type="match status" value="1"/>
</dbReference>
<accession>A0A7W6MKZ6</accession>
<name>A0A7W6MKZ6_9HYPH</name>
<evidence type="ECO:0000313" key="7">
    <source>
        <dbReference type="EMBL" id="MBB3999315.1"/>
    </source>
</evidence>
<evidence type="ECO:0000256" key="3">
    <source>
        <dbReference type="PIRSR" id="PIRSR603782-1"/>
    </source>
</evidence>
<keyword evidence="4" id="KW-1015">Disulfide bond</keyword>
<proteinExistence type="inferred from homology"/>
<dbReference type="Proteomes" id="UP000542776">
    <property type="component" value="Unassembled WGS sequence"/>
</dbReference>
<evidence type="ECO:0000256" key="1">
    <source>
        <dbReference type="ARBA" id="ARBA00010996"/>
    </source>
</evidence>
<feature type="transmembrane region" description="Helical" evidence="5">
    <location>
        <begin position="18"/>
        <end position="37"/>
    </location>
</feature>
<dbReference type="InterPro" id="IPR036249">
    <property type="entry name" value="Thioredoxin-like_sf"/>
</dbReference>
<keyword evidence="2 3" id="KW-0186">Copper</keyword>
<dbReference type="Pfam" id="PF02630">
    <property type="entry name" value="SCO1-SenC"/>
    <property type="match status" value="1"/>
</dbReference>
<dbReference type="RefSeq" id="WP_183200865.1">
    <property type="nucleotide sequence ID" value="NZ_JACIEK010000009.1"/>
</dbReference>
<dbReference type="InterPro" id="IPR013766">
    <property type="entry name" value="Thioredoxin_domain"/>
</dbReference>
<evidence type="ECO:0000313" key="8">
    <source>
        <dbReference type="Proteomes" id="UP000542776"/>
    </source>
</evidence>
<organism evidence="7 8">
    <name type="scientific">Aureimonas pseudogalii</name>
    <dbReference type="NCBI Taxonomy" id="1744844"/>
    <lineage>
        <taxon>Bacteria</taxon>
        <taxon>Pseudomonadati</taxon>
        <taxon>Pseudomonadota</taxon>
        <taxon>Alphaproteobacteria</taxon>
        <taxon>Hyphomicrobiales</taxon>
        <taxon>Aurantimonadaceae</taxon>
        <taxon>Aureimonas</taxon>
    </lineage>
</organism>
<dbReference type="AlphaFoldDB" id="A0A7W6MKZ6"/>
<evidence type="ECO:0000259" key="6">
    <source>
        <dbReference type="PROSITE" id="PS51352"/>
    </source>
</evidence>
<comment type="similarity">
    <text evidence="1">Belongs to the SCO1/2 family.</text>
</comment>
<dbReference type="CDD" id="cd02968">
    <property type="entry name" value="SCO"/>
    <property type="match status" value="1"/>
</dbReference>
<dbReference type="PANTHER" id="PTHR12151">
    <property type="entry name" value="ELECTRON TRANSPORT PROTIN SCO1/SENC FAMILY MEMBER"/>
    <property type="match status" value="1"/>
</dbReference>
<dbReference type="InterPro" id="IPR003782">
    <property type="entry name" value="SCO1/SenC"/>
</dbReference>
<feature type="binding site" evidence="3">
    <location>
        <position position="88"/>
    </location>
    <ligand>
        <name>Cu cation</name>
        <dbReference type="ChEBI" id="CHEBI:23378"/>
    </ligand>
</feature>
<feature type="binding site" evidence="3">
    <location>
        <position position="171"/>
    </location>
    <ligand>
        <name>Cu cation</name>
        <dbReference type="ChEBI" id="CHEBI:23378"/>
    </ligand>
</feature>
<keyword evidence="3" id="KW-0479">Metal-binding</keyword>